<dbReference type="SUPFAM" id="SSF51735">
    <property type="entry name" value="NAD(P)-binding Rossmann-fold domains"/>
    <property type="match status" value="1"/>
</dbReference>
<evidence type="ECO:0000256" key="4">
    <source>
        <dbReference type="SAM" id="Phobius"/>
    </source>
</evidence>
<dbReference type="PANTHER" id="PTHR44269">
    <property type="entry name" value="DEHYDROGENASE/REDUCTASE SDR FAMILY MEMBER 7-RELATED"/>
    <property type="match status" value="1"/>
</dbReference>
<feature type="transmembrane region" description="Helical" evidence="4">
    <location>
        <begin position="140"/>
        <end position="161"/>
    </location>
</feature>
<accession>G1L853</accession>
<keyword evidence="4" id="KW-0472">Membrane</keyword>
<reference evidence="5 6" key="1">
    <citation type="journal article" date="2010" name="Nature">
        <title>The sequence and de novo assembly of the giant panda genome.</title>
        <authorList>
            <person name="Li R."/>
            <person name="Fan W."/>
            <person name="Tian G."/>
            <person name="Zhu H."/>
            <person name="He L."/>
            <person name="Cai J."/>
            <person name="Huang Q."/>
            <person name="Cai Q."/>
            <person name="Li B."/>
            <person name="Bai Y."/>
            <person name="Zhang Z."/>
            <person name="Zhang Y."/>
            <person name="Wang W."/>
            <person name="Li J."/>
            <person name="Wei F."/>
            <person name="Li H."/>
            <person name="Jian M."/>
            <person name="Li J."/>
            <person name="Zhang Z."/>
            <person name="Nielsen R."/>
            <person name="Li D."/>
            <person name="Gu W."/>
            <person name="Yang Z."/>
            <person name="Xuan Z."/>
            <person name="Ryder O.A."/>
            <person name="Leung F.C."/>
            <person name="Zhou Y."/>
            <person name="Cao J."/>
            <person name="Sun X."/>
            <person name="Fu Y."/>
            <person name="Fang X."/>
            <person name="Guo X."/>
            <person name="Wang B."/>
            <person name="Hou R."/>
            <person name="Shen F."/>
            <person name="Mu B."/>
            <person name="Ni P."/>
            <person name="Lin R."/>
            <person name="Qian W."/>
            <person name="Wang G."/>
            <person name="Yu C."/>
            <person name="Nie W."/>
            <person name="Wang J."/>
            <person name="Wu Z."/>
            <person name="Liang H."/>
            <person name="Min J."/>
            <person name="Wu Q."/>
            <person name="Cheng S."/>
            <person name="Ruan J."/>
            <person name="Wang M."/>
            <person name="Shi Z."/>
            <person name="Wen M."/>
            <person name="Liu B."/>
            <person name="Ren X."/>
            <person name="Zheng H."/>
            <person name="Dong D."/>
            <person name="Cook K."/>
            <person name="Shan G."/>
            <person name="Zhang H."/>
            <person name="Kosiol C."/>
            <person name="Xie X."/>
            <person name="Lu Z."/>
            <person name="Zheng H."/>
            <person name="Li Y."/>
            <person name="Steiner C.C."/>
            <person name="Lam T.T."/>
            <person name="Lin S."/>
            <person name="Zhang Q."/>
            <person name="Li G."/>
            <person name="Tian J."/>
            <person name="Gong T."/>
            <person name="Liu H."/>
            <person name="Zhang D."/>
            <person name="Fang L."/>
            <person name="Ye C."/>
            <person name="Zhang J."/>
            <person name="Hu W."/>
            <person name="Xu A."/>
            <person name="Ren Y."/>
            <person name="Zhang G."/>
            <person name="Bruford M.W."/>
            <person name="Li Q."/>
            <person name="Ma L."/>
            <person name="Guo Y."/>
            <person name="An N."/>
            <person name="Hu Y."/>
            <person name="Zheng Y."/>
            <person name="Shi Y."/>
            <person name="Li Z."/>
            <person name="Liu Q."/>
            <person name="Chen Y."/>
            <person name="Zhao J."/>
            <person name="Qu N."/>
            <person name="Zhao S."/>
            <person name="Tian F."/>
            <person name="Wang X."/>
            <person name="Wang H."/>
            <person name="Xu L."/>
            <person name="Liu X."/>
            <person name="Vinar T."/>
            <person name="Wang Y."/>
            <person name="Lam T.W."/>
            <person name="Yiu S.M."/>
            <person name="Liu S."/>
            <person name="Zhang H."/>
            <person name="Li D."/>
            <person name="Huang Y."/>
            <person name="Wang X."/>
            <person name="Yang G."/>
            <person name="Jiang Z."/>
            <person name="Wang J."/>
            <person name="Qin N."/>
            <person name="Li L."/>
            <person name="Li J."/>
            <person name="Bolund L."/>
            <person name="Kristiansen K."/>
            <person name="Wong G.K."/>
            <person name="Olson M."/>
            <person name="Zhang X."/>
            <person name="Li S."/>
            <person name="Yang H."/>
            <person name="Wang J."/>
            <person name="Wang J."/>
        </authorList>
    </citation>
    <scope>NUCLEOTIDE SEQUENCE [LARGE SCALE GENOMIC DNA]</scope>
</reference>
<sequence length="474" mass="51816">MTNLVAAVLTAVSPNLKVLHAFCPYCNPSRGADPREDGRGVRGSPTSSAQPRTRRPAGVGWRGDEVGGGAERGAALGAPGPPLPPAHYLGGAGAGRLSGPGGGGRAESGALSPVRCCAARTRPVFLPRSRARAAAMSWELLLWLLALCALLALVVQLLRFVRADGDLTLLWAEWQGRRPEWELTDMVVWVTGASSGIGEELAYQLSTLGVSLVLSARRVQELERVKRRCLENGNLKEKDILVLPLDLADRSSHEAATKVVLQEFGKIDILVNNAGRSQRSLCVDTSLDVFKELIELNYLGTVSLTMCVLPHMIERKQGKIVTVNSLLGIISAPLSSGYSASKHALRGFFNCLRTELATYPGIVVSNICPGPVQSNIVKNSLTEEVQKTVGVDTVQSHKMVTSRCVRLMLISMANDLKEVWISDHPFLLITYLWQYMPTWAWWLTNKLGKKRIENFKNGLDADISYFKTWKTKHD</sequence>
<dbReference type="InterPro" id="IPR002347">
    <property type="entry name" value="SDR_fam"/>
</dbReference>
<keyword evidence="4" id="KW-0812">Transmembrane</keyword>
<dbReference type="Gene3D" id="3.40.50.720">
    <property type="entry name" value="NAD(P)-binding Rossmann-like Domain"/>
    <property type="match status" value="1"/>
</dbReference>
<dbReference type="InterPro" id="IPR053011">
    <property type="entry name" value="SDR_family_member_7"/>
</dbReference>
<dbReference type="STRING" id="9646.ENSAMEP00000003069"/>
<dbReference type="Proteomes" id="UP000008912">
    <property type="component" value="Unassembled WGS sequence"/>
</dbReference>
<dbReference type="eggNOG" id="KOG1205">
    <property type="taxonomic scope" value="Eukaryota"/>
</dbReference>
<keyword evidence="1" id="KW-0560">Oxidoreductase</keyword>
<dbReference type="CDD" id="cd05332">
    <property type="entry name" value="11beta-HSD1_like_SDR_c"/>
    <property type="match status" value="1"/>
</dbReference>
<protein>
    <submittedName>
        <fullName evidence="5">Dehydrogenase/reductase 7</fullName>
    </submittedName>
</protein>
<dbReference type="InterPro" id="IPR020904">
    <property type="entry name" value="Sc_DH/Rdtase_CS"/>
</dbReference>
<proteinExistence type="inferred from homology"/>
<dbReference type="HOGENOM" id="CLU_010194_2_1_1"/>
<dbReference type="PANTHER" id="PTHR44269:SF1">
    <property type="entry name" value="DEHYDROGENASE_REDUCTASE SDR FAMILY MEMBER 7"/>
    <property type="match status" value="1"/>
</dbReference>
<keyword evidence="4" id="KW-1133">Transmembrane helix</keyword>
<comment type="similarity">
    <text evidence="2">Belongs to the short-chain dehydrogenases/reductases (SDR) family.</text>
</comment>
<evidence type="ECO:0000256" key="3">
    <source>
        <dbReference type="SAM" id="MobiDB-lite"/>
    </source>
</evidence>
<dbReference type="InterPro" id="IPR036291">
    <property type="entry name" value="NAD(P)-bd_dom_sf"/>
</dbReference>
<keyword evidence="6" id="KW-1185">Reference proteome</keyword>
<evidence type="ECO:0000256" key="1">
    <source>
        <dbReference type="ARBA" id="ARBA00023002"/>
    </source>
</evidence>
<reference evidence="5" key="3">
    <citation type="submission" date="2025-09" db="UniProtKB">
        <authorList>
            <consortium name="Ensembl"/>
        </authorList>
    </citation>
    <scope>IDENTIFICATION</scope>
</reference>
<evidence type="ECO:0000313" key="5">
    <source>
        <dbReference type="Ensembl" id="ENSAMEP00000003069.2"/>
    </source>
</evidence>
<gene>
    <name evidence="5" type="primary">DHRS7</name>
</gene>
<dbReference type="PRINTS" id="PR00081">
    <property type="entry name" value="GDHRDH"/>
</dbReference>
<organism evidence="5 6">
    <name type="scientific">Ailuropoda melanoleuca</name>
    <name type="common">Giant panda</name>
    <dbReference type="NCBI Taxonomy" id="9646"/>
    <lineage>
        <taxon>Eukaryota</taxon>
        <taxon>Metazoa</taxon>
        <taxon>Chordata</taxon>
        <taxon>Craniata</taxon>
        <taxon>Vertebrata</taxon>
        <taxon>Euteleostomi</taxon>
        <taxon>Mammalia</taxon>
        <taxon>Eutheria</taxon>
        <taxon>Laurasiatheria</taxon>
        <taxon>Carnivora</taxon>
        <taxon>Caniformia</taxon>
        <taxon>Ursidae</taxon>
        <taxon>Ailuropoda</taxon>
    </lineage>
</organism>
<name>G1L853_AILME</name>
<evidence type="ECO:0000313" key="6">
    <source>
        <dbReference type="Proteomes" id="UP000008912"/>
    </source>
</evidence>
<feature type="region of interest" description="Disordered" evidence="3">
    <location>
        <begin position="29"/>
        <end position="64"/>
    </location>
</feature>
<dbReference type="PROSITE" id="PS00061">
    <property type="entry name" value="ADH_SHORT"/>
    <property type="match status" value="1"/>
</dbReference>
<dbReference type="GO" id="GO:0005789">
    <property type="term" value="C:endoplasmic reticulum membrane"/>
    <property type="evidence" value="ECO:0007669"/>
    <property type="project" value="Ensembl"/>
</dbReference>
<dbReference type="Pfam" id="PF00106">
    <property type="entry name" value="adh_short"/>
    <property type="match status" value="1"/>
</dbReference>
<dbReference type="AlphaFoldDB" id="G1L853"/>
<dbReference type="PRINTS" id="PR00080">
    <property type="entry name" value="SDRFAMILY"/>
</dbReference>
<dbReference type="GeneTree" id="ENSGT00940000155226"/>
<dbReference type="InParanoid" id="G1L853"/>
<dbReference type="Ensembl" id="ENSAMET00000003196.2">
    <property type="protein sequence ID" value="ENSAMEP00000003069.2"/>
    <property type="gene ID" value="ENSAMEG00000002913.2"/>
</dbReference>
<reference evidence="5" key="2">
    <citation type="submission" date="2025-08" db="UniProtKB">
        <authorList>
            <consortium name="Ensembl"/>
        </authorList>
    </citation>
    <scope>IDENTIFICATION</scope>
</reference>
<evidence type="ECO:0000256" key="2">
    <source>
        <dbReference type="RuleBase" id="RU000363"/>
    </source>
</evidence>
<dbReference type="GO" id="GO:0004090">
    <property type="term" value="F:carbonyl reductase (NADPH) activity"/>
    <property type="evidence" value="ECO:0007669"/>
    <property type="project" value="Ensembl"/>
</dbReference>
<dbReference type="GO" id="GO:0052650">
    <property type="term" value="F:all-trans-retinol dehydrogenase (NADP+) activity"/>
    <property type="evidence" value="ECO:0007669"/>
    <property type="project" value="Ensembl"/>
</dbReference>